<dbReference type="Gene3D" id="1.25.40.10">
    <property type="entry name" value="Tetratricopeptide repeat domain"/>
    <property type="match status" value="1"/>
</dbReference>
<evidence type="ECO:0000256" key="1">
    <source>
        <dbReference type="PROSITE-ProRule" id="PRU00339"/>
    </source>
</evidence>
<proteinExistence type="predicted"/>
<evidence type="ECO:0000256" key="2">
    <source>
        <dbReference type="SAM" id="MobiDB-lite"/>
    </source>
</evidence>
<keyword evidence="4" id="KW-1185">Reference proteome</keyword>
<feature type="region of interest" description="Disordered" evidence="2">
    <location>
        <begin position="181"/>
        <end position="202"/>
    </location>
</feature>
<protein>
    <recommendedName>
        <fullName evidence="5">Tetratricopeptide repeat protein</fullName>
    </recommendedName>
</protein>
<dbReference type="Pfam" id="PF13181">
    <property type="entry name" value="TPR_8"/>
    <property type="match status" value="1"/>
</dbReference>
<dbReference type="Proteomes" id="UP001500713">
    <property type="component" value="Unassembled WGS sequence"/>
</dbReference>
<gene>
    <name evidence="3" type="ORF">GCM10009096_22670</name>
</gene>
<organism evidence="3 4">
    <name type="scientific">Parasphingorhabdus litoris</name>
    <dbReference type="NCBI Taxonomy" id="394733"/>
    <lineage>
        <taxon>Bacteria</taxon>
        <taxon>Pseudomonadati</taxon>
        <taxon>Pseudomonadota</taxon>
        <taxon>Alphaproteobacteria</taxon>
        <taxon>Sphingomonadales</taxon>
        <taxon>Sphingomonadaceae</taxon>
        <taxon>Parasphingorhabdus</taxon>
    </lineage>
</organism>
<dbReference type="InterPro" id="IPR019734">
    <property type="entry name" value="TPR_rpt"/>
</dbReference>
<evidence type="ECO:0008006" key="5">
    <source>
        <dbReference type="Google" id="ProtNLM"/>
    </source>
</evidence>
<name>A0ABP3KHQ8_9SPHN</name>
<feature type="compositionally biased region" description="Basic and acidic residues" evidence="2">
    <location>
        <begin position="190"/>
        <end position="202"/>
    </location>
</feature>
<keyword evidence="1" id="KW-0802">TPR repeat</keyword>
<dbReference type="PROSITE" id="PS50005">
    <property type="entry name" value="TPR"/>
    <property type="match status" value="1"/>
</dbReference>
<evidence type="ECO:0000313" key="3">
    <source>
        <dbReference type="EMBL" id="GAA0480143.1"/>
    </source>
</evidence>
<evidence type="ECO:0000313" key="4">
    <source>
        <dbReference type="Proteomes" id="UP001500713"/>
    </source>
</evidence>
<dbReference type="EMBL" id="BAAAEM010000003">
    <property type="protein sequence ID" value="GAA0480143.1"/>
    <property type="molecule type" value="Genomic_DNA"/>
</dbReference>
<dbReference type="InterPro" id="IPR011990">
    <property type="entry name" value="TPR-like_helical_dom_sf"/>
</dbReference>
<comment type="caution">
    <text evidence="3">The sequence shown here is derived from an EMBL/GenBank/DDBJ whole genome shotgun (WGS) entry which is preliminary data.</text>
</comment>
<feature type="repeat" description="TPR" evidence="1">
    <location>
        <begin position="59"/>
        <end position="92"/>
    </location>
</feature>
<dbReference type="SMART" id="SM00028">
    <property type="entry name" value="TPR"/>
    <property type="match status" value="3"/>
</dbReference>
<dbReference type="SUPFAM" id="SSF48452">
    <property type="entry name" value="TPR-like"/>
    <property type="match status" value="1"/>
</dbReference>
<accession>A0ABP3KHQ8</accession>
<sequence length="202" mass="21537">MTGASMFTERAGGPARKPESLLELIMRFSPAALAMSLVLATVSSASFGQSADVEIKARSVAYMERGEAAQKKGDLELATDFYETALAVDPRNGSAFIALAQIARVQKLPGKAIRFYREALILDPNNLDALAGQGEALVQRGAVEKAKINLSRIETLCRTRCAQTTQLASVIQASEKTPVLSAQAVTPKPKVGDEKSEEATPN</sequence>
<reference evidence="4" key="1">
    <citation type="journal article" date="2019" name="Int. J. Syst. Evol. Microbiol.">
        <title>The Global Catalogue of Microorganisms (GCM) 10K type strain sequencing project: providing services to taxonomists for standard genome sequencing and annotation.</title>
        <authorList>
            <consortium name="The Broad Institute Genomics Platform"/>
            <consortium name="The Broad Institute Genome Sequencing Center for Infectious Disease"/>
            <person name="Wu L."/>
            <person name="Ma J."/>
        </authorList>
    </citation>
    <scope>NUCLEOTIDE SEQUENCE [LARGE SCALE GENOMIC DNA]</scope>
    <source>
        <strain evidence="4">JCM 14162</strain>
    </source>
</reference>